<evidence type="ECO:0000256" key="3">
    <source>
        <dbReference type="PIRSR" id="PIRSR000077-4"/>
    </source>
</evidence>
<dbReference type="PRINTS" id="PR00421">
    <property type="entry name" value="THIOREDOXIN"/>
</dbReference>
<dbReference type="GO" id="GO:0015035">
    <property type="term" value="F:protein-disulfide reductase activity"/>
    <property type="evidence" value="ECO:0007669"/>
    <property type="project" value="InterPro"/>
</dbReference>
<dbReference type="FunFam" id="3.40.30.10:FF:000245">
    <property type="entry name" value="Thioredoxin"/>
    <property type="match status" value="1"/>
</dbReference>
<dbReference type="Proteomes" id="UP001347796">
    <property type="component" value="Unassembled WGS sequence"/>
</dbReference>
<dbReference type="Gene3D" id="3.40.30.10">
    <property type="entry name" value="Glutaredoxin"/>
    <property type="match status" value="1"/>
</dbReference>
<dbReference type="PIRSF" id="PIRSF000077">
    <property type="entry name" value="Thioredoxin"/>
    <property type="match status" value="1"/>
</dbReference>
<dbReference type="PANTHER" id="PTHR46115">
    <property type="entry name" value="THIOREDOXIN-LIKE PROTEIN 1"/>
    <property type="match status" value="1"/>
</dbReference>
<dbReference type="Pfam" id="PF00085">
    <property type="entry name" value="Thioredoxin"/>
    <property type="match status" value="1"/>
</dbReference>
<name>A0AAN8JYT9_PATCE</name>
<dbReference type="EMBL" id="JAZGQO010000003">
    <property type="protein sequence ID" value="KAK6188684.1"/>
    <property type="molecule type" value="Genomic_DNA"/>
</dbReference>
<organism evidence="5 6">
    <name type="scientific">Patella caerulea</name>
    <name type="common">Rayed Mediterranean limpet</name>
    <dbReference type="NCBI Taxonomy" id="87958"/>
    <lineage>
        <taxon>Eukaryota</taxon>
        <taxon>Metazoa</taxon>
        <taxon>Spiralia</taxon>
        <taxon>Lophotrochozoa</taxon>
        <taxon>Mollusca</taxon>
        <taxon>Gastropoda</taxon>
        <taxon>Patellogastropoda</taxon>
        <taxon>Patelloidea</taxon>
        <taxon>Patellidae</taxon>
        <taxon>Patella</taxon>
    </lineage>
</organism>
<evidence type="ECO:0000259" key="4">
    <source>
        <dbReference type="PROSITE" id="PS51352"/>
    </source>
</evidence>
<dbReference type="CDD" id="cd02947">
    <property type="entry name" value="TRX_family"/>
    <property type="match status" value="1"/>
</dbReference>
<keyword evidence="1 3" id="KW-1015">Disulfide bond</keyword>
<dbReference type="PROSITE" id="PS51352">
    <property type="entry name" value="THIOREDOXIN_2"/>
    <property type="match status" value="1"/>
</dbReference>
<evidence type="ECO:0000313" key="6">
    <source>
        <dbReference type="Proteomes" id="UP001347796"/>
    </source>
</evidence>
<comment type="similarity">
    <text evidence="2">Belongs to the thioredoxin family.</text>
</comment>
<keyword evidence="6" id="KW-1185">Reference proteome</keyword>
<accession>A0AAN8JYT9</accession>
<dbReference type="AlphaFoldDB" id="A0AAN8JYT9"/>
<feature type="domain" description="Thioredoxin" evidence="4">
    <location>
        <begin position="1"/>
        <end position="105"/>
    </location>
</feature>
<dbReference type="SUPFAM" id="SSF52833">
    <property type="entry name" value="Thioredoxin-like"/>
    <property type="match status" value="1"/>
</dbReference>
<evidence type="ECO:0000256" key="1">
    <source>
        <dbReference type="ARBA" id="ARBA00023157"/>
    </source>
</evidence>
<evidence type="ECO:0000313" key="5">
    <source>
        <dbReference type="EMBL" id="KAK6188684.1"/>
    </source>
</evidence>
<keyword evidence="3" id="KW-0676">Redox-active center</keyword>
<sequence length="105" mass="11831">MKELTLESEYKDICKSAGNRLLVLQFGASWCGPCRMMAPYLNKLEAEYEGTVVFAKVDVDELSDLAEEEGIECMPTFILYKDSSKISVMPGANKEKLKQLIDENK</sequence>
<feature type="disulfide bond" description="Redox-active" evidence="3">
    <location>
        <begin position="31"/>
        <end position="34"/>
    </location>
</feature>
<dbReference type="InterPro" id="IPR036249">
    <property type="entry name" value="Thioredoxin-like_sf"/>
</dbReference>
<dbReference type="InterPro" id="IPR013766">
    <property type="entry name" value="Thioredoxin_domain"/>
</dbReference>
<protein>
    <recommendedName>
        <fullName evidence="2">Thioredoxin</fullName>
    </recommendedName>
</protein>
<gene>
    <name evidence="5" type="ORF">SNE40_004815</name>
</gene>
<evidence type="ECO:0000256" key="2">
    <source>
        <dbReference type="PIRNR" id="PIRNR000077"/>
    </source>
</evidence>
<dbReference type="InterPro" id="IPR005746">
    <property type="entry name" value="Thioredoxin"/>
</dbReference>
<proteinExistence type="inferred from homology"/>
<comment type="caution">
    <text evidence="5">The sequence shown here is derived from an EMBL/GenBank/DDBJ whole genome shotgun (WGS) entry which is preliminary data.</text>
</comment>
<reference evidence="5 6" key="1">
    <citation type="submission" date="2024-01" db="EMBL/GenBank/DDBJ databases">
        <title>The genome of the rayed Mediterranean limpet Patella caerulea (Linnaeus, 1758).</title>
        <authorList>
            <person name="Anh-Thu Weber A."/>
            <person name="Halstead-Nussloch G."/>
        </authorList>
    </citation>
    <scope>NUCLEOTIDE SEQUENCE [LARGE SCALE GENOMIC DNA]</scope>
    <source>
        <strain evidence="5">AATW-2023a</strain>
        <tissue evidence="5">Whole specimen</tissue>
    </source>
</reference>